<keyword evidence="5" id="KW-0677">Repeat</keyword>
<dbReference type="GO" id="GO:0043022">
    <property type="term" value="F:ribosome binding"/>
    <property type="evidence" value="ECO:0007669"/>
    <property type="project" value="TreeGrafter"/>
</dbReference>
<keyword evidence="6" id="KW-0810">Translation regulation</keyword>
<dbReference type="AlphaFoldDB" id="A0A7S2KGU3"/>
<sequence>MPALASLYMPQKCAKKFEFGRAAWNTIRWSPHGRFLCLGGFGALQGHMHFWDAYKKKKIGVAHDREGPKYYDWSPDSRRFVTATVRPLRTVDNGYKIWSYAGELKKHLVINQLYQASYVTAVDGTYENKPQSPRLKGRKIQDFAAAKPVRAYVPPSLRGRAGGGLAAQLRKERAESGPTRIRNGQDGGKNNEKNRKKRERRRKKAAAASSATNGNAMAAASGATAASGEKKKSNPKPTGTTTTPSAAPPPSSEKKEPTEQEKVQKKIKSLKKKLRQISQIEEKDPATLNDGQKSKLQNKPKIEAQIVELTKKLAAM</sequence>
<proteinExistence type="inferred from homology"/>
<protein>
    <recommendedName>
        <fullName evidence="2">Eukaryotic translation initiation factor 2A</fullName>
    </recommendedName>
</protein>
<feature type="domain" description="Translation initiation factor beta propellor-like" evidence="9">
    <location>
        <begin position="1"/>
        <end position="116"/>
    </location>
</feature>
<evidence type="ECO:0000256" key="3">
    <source>
        <dbReference type="ARBA" id="ARBA00022540"/>
    </source>
</evidence>
<keyword evidence="3" id="KW-0396">Initiation factor</keyword>
<dbReference type="PANTHER" id="PTHR13227">
    <property type="entry name" value="EUKARYOTIC TRANSLATION INITIATION FACTOR 2A"/>
    <property type="match status" value="1"/>
</dbReference>
<feature type="compositionally biased region" description="Basic residues" evidence="8">
    <location>
        <begin position="194"/>
        <end position="205"/>
    </location>
</feature>
<feature type="compositionally biased region" description="Low complexity" evidence="8">
    <location>
        <begin position="206"/>
        <end position="227"/>
    </location>
</feature>
<feature type="region of interest" description="Disordered" evidence="8">
    <location>
        <begin position="154"/>
        <end position="299"/>
    </location>
</feature>
<dbReference type="InterPro" id="IPR011387">
    <property type="entry name" value="TIF2A"/>
</dbReference>
<dbReference type="GO" id="GO:0022627">
    <property type="term" value="C:cytosolic small ribosomal subunit"/>
    <property type="evidence" value="ECO:0007669"/>
    <property type="project" value="TreeGrafter"/>
</dbReference>
<dbReference type="Gene3D" id="2.130.10.10">
    <property type="entry name" value="YVTN repeat-like/Quinoprotein amine dehydrogenase"/>
    <property type="match status" value="1"/>
</dbReference>
<comment type="similarity">
    <text evidence="1">Belongs to the WD repeat EIF2A family.</text>
</comment>
<dbReference type="InterPro" id="IPR013979">
    <property type="entry name" value="TIF_beta_prop-like"/>
</dbReference>
<keyword evidence="4" id="KW-0853">WD repeat</keyword>
<dbReference type="Pfam" id="PF08662">
    <property type="entry name" value="eIF2A"/>
    <property type="match status" value="1"/>
</dbReference>
<organism evidence="10">
    <name type="scientific">Bigelowiella natans</name>
    <name type="common">Pedinomonas minutissima</name>
    <name type="synonym">Chlorarachnion sp. (strain CCMP621)</name>
    <dbReference type="NCBI Taxonomy" id="227086"/>
    <lineage>
        <taxon>Eukaryota</taxon>
        <taxon>Sar</taxon>
        <taxon>Rhizaria</taxon>
        <taxon>Cercozoa</taxon>
        <taxon>Chlorarachniophyceae</taxon>
        <taxon>Bigelowiella</taxon>
    </lineage>
</organism>
<dbReference type="GO" id="GO:0006417">
    <property type="term" value="P:regulation of translation"/>
    <property type="evidence" value="ECO:0007669"/>
    <property type="project" value="UniProtKB-KW"/>
</dbReference>
<evidence type="ECO:0000313" key="10">
    <source>
        <dbReference type="EMBL" id="CAD9575989.1"/>
    </source>
</evidence>
<accession>A0A7S2KGU3</accession>
<evidence type="ECO:0000256" key="1">
    <source>
        <dbReference type="ARBA" id="ARBA00009573"/>
    </source>
</evidence>
<name>A0A7S2KGU3_BIGNA</name>
<gene>
    <name evidence="10" type="ORF">BIGN1055_LOCUS122</name>
</gene>
<dbReference type="GO" id="GO:0003729">
    <property type="term" value="F:mRNA binding"/>
    <property type="evidence" value="ECO:0007669"/>
    <property type="project" value="TreeGrafter"/>
</dbReference>
<evidence type="ECO:0000256" key="5">
    <source>
        <dbReference type="ARBA" id="ARBA00022737"/>
    </source>
</evidence>
<reference evidence="10" key="1">
    <citation type="submission" date="2021-01" db="EMBL/GenBank/DDBJ databases">
        <authorList>
            <person name="Corre E."/>
            <person name="Pelletier E."/>
            <person name="Niang G."/>
            <person name="Scheremetjew M."/>
            <person name="Finn R."/>
            <person name="Kale V."/>
            <person name="Holt S."/>
            <person name="Cochrane G."/>
            <person name="Meng A."/>
            <person name="Brown T."/>
            <person name="Cohen L."/>
        </authorList>
    </citation>
    <scope>NUCLEOTIDE SEQUENCE</scope>
    <source>
        <strain evidence="10">CCMP1258.1</strain>
    </source>
</reference>
<evidence type="ECO:0000256" key="6">
    <source>
        <dbReference type="ARBA" id="ARBA00022845"/>
    </source>
</evidence>
<dbReference type="EMBL" id="HBHA01000181">
    <property type="protein sequence ID" value="CAD9575989.1"/>
    <property type="molecule type" value="Transcribed_RNA"/>
</dbReference>
<feature type="compositionally biased region" description="Basic residues" evidence="8">
    <location>
        <begin position="265"/>
        <end position="275"/>
    </location>
</feature>
<dbReference type="InterPro" id="IPR015943">
    <property type="entry name" value="WD40/YVTN_repeat-like_dom_sf"/>
</dbReference>
<evidence type="ECO:0000259" key="9">
    <source>
        <dbReference type="Pfam" id="PF08662"/>
    </source>
</evidence>
<evidence type="ECO:0000256" key="2">
    <source>
        <dbReference type="ARBA" id="ARBA00013819"/>
    </source>
</evidence>
<keyword evidence="7" id="KW-0648">Protein biosynthesis</keyword>
<dbReference type="SUPFAM" id="SSF82171">
    <property type="entry name" value="DPP6 N-terminal domain-like"/>
    <property type="match status" value="1"/>
</dbReference>
<dbReference type="GO" id="GO:0000049">
    <property type="term" value="F:tRNA binding"/>
    <property type="evidence" value="ECO:0007669"/>
    <property type="project" value="TreeGrafter"/>
</dbReference>
<dbReference type="PANTHER" id="PTHR13227:SF0">
    <property type="entry name" value="EUKARYOTIC TRANSLATION INITIATION FACTOR 2A"/>
    <property type="match status" value="1"/>
</dbReference>
<evidence type="ECO:0000256" key="8">
    <source>
        <dbReference type="SAM" id="MobiDB-lite"/>
    </source>
</evidence>
<feature type="compositionally biased region" description="Low complexity" evidence="8">
    <location>
        <begin position="235"/>
        <end position="245"/>
    </location>
</feature>
<dbReference type="GO" id="GO:0003743">
    <property type="term" value="F:translation initiation factor activity"/>
    <property type="evidence" value="ECO:0007669"/>
    <property type="project" value="UniProtKB-KW"/>
</dbReference>
<evidence type="ECO:0000256" key="4">
    <source>
        <dbReference type="ARBA" id="ARBA00022574"/>
    </source>
</evidence>
<evidence type="ECO:0000256" key="7">
    <source>
        <dbReference type="ARBA" id="ARBA00022917"/>
    </source>
</evidence>
<feature type="compositionally biased region" description="Basic and acidic residues" evidence="8">
    <location>
        <begin position="252"/>
        <end position="264"/>
    </location>
</feature>